<keyword evidence="5" id="KW-1185">Reference proteome</keyword>
<dbReference type="GO" id="GO:0005509">
    <property type="term" value="F:calcium ion binding"/>
    <property type="evidence" value="ECO:0007669"/>
    <property type="project" value="InterPro"/>
</dbReference>
<dbReference type="InterPro" id="IPR050557">
    <property type="entry name" value="RTX_toxin/Mannuronan_C5-epim"/>
</dbReference>
<dbReference type="PRINTS" id="PR00313">
    <property type="entry name" value="CABNDNGRPT"/>
</dbReference>
<dbReference type="PROSITE" id="PS00330">
    <property type="entry name" value="HEMOLYSIN_CALCIUM"/>
    <property type="match status" value="4"/>
</dbReference>
<dbReference type="OrthoDB" id="7366341at2"/>
<dbReference type="PANTHER" id="PTHR38340:SF1">
    <property type="entry name" value="S-LAYER PROTEIN"/>
    <property type="match status" value="1"/>
</dbReference>
<protein>
    <submittedName>
        <fullName evidence="4">Uncharacterized protein</fullName>
    </submittedName>
</protein>
<reference evidence="4 5" key="1">
    <citation type="submission" date="2017-12" db="EMBL/GenBank/DDBJ databases">
        <title>Genomes of bacteria within cyanobacterial aggregates.</title>
        <authorList>
            <person name="Cai H."/>
        </authorList>
    </citation>
    <scope>NUCLEOTIDE SEQUENCE [LARGE SCALE GENOMIC DNA]</scope>
    <source>
        <strain evidence="4 5">TH16</strain>
    </source>
</reference>
<sequence>MTTLNPQAAPGRTFTGTANADRLTGTADDDTLNGGAGNDTLDGGAGNDVVVFDHLSTVNNGLTITVTTDRITVTGGEVDTLTSIEQVNLTGTRFSDVITGSDRPERLDGSTGADTINGGGGNDTIIGGGNLDRLTGGAGQDQFWFYGPDTGGYDLITDFGTDDVLVFHNNVGGQTVMMPITSVAVGSGSGLLAGQAHVQAITGGVRVYVGQDATAGFDMAVDLSGTFTLADFEASASGQMRLITARTVNGTANDDVLRGGLFDDTLSGGAGEDSLVGGAGSDRLDGGTGVDAAGLKASFANVTITRQADGSTLVSTQENGLTVTDRLTNVELLYLSDRVVLLTPTGGEAPSPSLPLGFNEAQYLAANPDVAAAVADGRFATGWAHFQGYGYAEVRTTSSLFDIDWYLARNPDVAAAVSQGTMTALSHFMAYGWREGRDPSSAFDTSAYLDRYSDVKAAGMNPLVHYIAWGQAEGRIITAADAGWLG</sequence>
<dbReference type="SUPFAM" id="SSF51120">
    <property type="entry name" value="beta-Roll"/>
    <property type="match status" value="3"/>
</dbReference>
<feature type="region of interest" description="Disordered" evidence="3">
    <location>
        <begin position="100"/>
        <end position="121"/>
    </location>
</feature>
<evidence type="ECO:0000256" key="1">
    <source>
        <dbReference type="ARBA" id="ARBA00004613"/>
    </source>
</evidence>
<dbReference type="AlphaFoldDB" id="A0A2K9N9U5"/>
<accession>A0A2K9N9U5</accession>
<proteinExistence type="predicted"/>
<organism evidence="4 5">
    <name type="scientific">Niveispirillum cyanobacteriorum</name>
    <dbReference type="NCBI Taxonomy" id="1612173"/>
    <lineage>
        <taxon>Bacteria</taxon>
        <taxon>Pseudomonadati</taxon>
        <taxon>Pseudomonadota</taxon>
        <taxon>Alphaproteobacteria</taxon>
        <taxon>Rhodospirillales</taxon>
        <taxon>Azospirillaceae</taxon>
        <taxon>Niveispirillum</taxon>
    </lineage>
</organism>
<evidence type="ECO:0000256" key="2">
    <source>
        <dbReference type="ARBA" id="ARBA00022525"/>
    </source>
</evidence>
<dbReference type="InterPro" id="IPR011049">
    <property type="entry name" value="Serralysin-like_metalloprot_C"/>
</dbReference>
<feature type="region of interest" description="Disordered" evidence="3">
    <location>
        <begin position="1"/>
        <end position="39"/>
    </location>
</feature>
<name>A0A2K9N9U5_9PROT</name>
<dbReference type="KEGG" id="ncb:C0V82_06110"/>
<comment type="subcellular location">
    <subcellularLocation>
        <location evidence="1">Secreted</location>
    </subcellularLocation>
</comment>
<dbReference type="Gene3D" id="2.150.10.10">
    <property type="entry name" value="Serralysin-like metalloprotease, C-terminal"/>
    <property type="match status" value="3"/>
</dbReference>
<evidence type="ECO:0000256" key="3">
    <source>
        <dbReference type="SAM" id="MobiDB-lite"/>
    </source>
</evidence>
<dbReference type="InterPro" id="IPR001343">
    <property type="entry name" value="Hemolysn_Ca-bd"/>
</dbReference>
<dbReference type="EMBL" id="CP025611">
    <property type="protein sequence ID" value="AUN29849.1"/>
    <property type="molecule type" value="Genomic_DNA"/>
</dbReference>
<evidence type="ECO:0000313" key="5">
    <source>
        <dbReference type="Proteomes" id="UP000234752"/>
    </source>
</evidence>
<dbReference type="GO" id="GO:0005576">
    <property type="term" value="C:extracellular region"/>
    <property type="evidence" value="ECO:0007669"/>
    <property type="project" value="UniProtKB-SubCell"/>
</dbReference>
<keyword evidence="2" id="KW-0964">Secreted</keyword>
<gene>
    <name evidence="4" type="ORF">C0V82_06110</name>
</gene>
<dbReference type="InterPro" id="IPR018511">
    <property type="entry name" value="Hemolysin-typ_Ca-bd_CS"/>
</dbReference>
<dbReference type="Pfam" id="PF00353">
    <property type="entry name" value="HemolysinCabind"/>
    <property type="match status" value="3"/>
</dbReference>
<dbReference type="PANTHER" id="PTHR38340">
    <property type="entry name" value="S-LAYER PROTEIN"/>
    <property type="match status" value="1"/>
</dbReference>
<dbReference type="RefSeq" id="WP_102111567.1">
    <property type="nucleotide sequence ID" value="NZ_BMGN01000003.1"/>
</dbReference>
<evidence type="ECO:0000313" key="4">
    <source>
        <dbReference type="EMBL" id="AUN29849.1"/>
    </source>
</evidence>
<dbReference type="Proteomes" id="UP000234752">
    <property type="component" value="Chromosome eg_1"/>
</dbReference>